<dbReference type="PIRSF" id="PIRSF004977">
    <property type="entry name" value="UCP004977"/>
    <property type="match status" value="1"/>
</dbReference>
<reference evidence="3" key="1">
    <citation type="submission" date="2013-11" db="EMBL/GenBank/DDBJ databases">
        <authorList>
            <person name="Hoang H.T."/>
            <person name="Killian M.L."/>
            <person name="Madson D.M."/>
            <person name="Arruda P.H.E."/>
            <person name="Sun D."/>
            <person name="Schwartz K.J."/>
            <person name="Yoon K."/>
        </authorList>
    </citation>
    <scope>NUCLEOTIDE SEQUENCE [LARGE SCALE GENOMIC DNA]</scope>
    <source>
        <strain evidence="3">CDK2</strain>
    </source>
</reference>
<dbReference type="Pfam" id="PF09846">
    <property type="entry name" value="OapB"/>
    <property type="match status" value="1"/>
</dbReference>
<proteinExistence type="predicted"/>
<keyword evidence="3" id="KW-1185">Reference proteome</keyword>
<evidence type="ECO:0000256" key="1">
    <source>
        <dbReference type="SAM" id="MobiDB-lite"/>
    </source>
</evidence>
<sequence length="140" mass="15147">MPEVTSGDGDGGPTEGEDGPDDGVRVDMISGARMEGLTSMEKIRLILDGVREGNIVILEEGLTPDEESKLIEVTMTEISPDEFNGIEIETYPKSSSGNPGLFDRLMGKEDTQKLTVIGPANQIETLHKDENLISTLVSRK</sequence>
<comment type="caution">
    <text evidence="2">The sequence shown here is derived from an EMBL/GenBank/DDBJ whole genome shotgun (WGS) entry which is preliminary data.</text>
</comment>
<protein>
    <recommendedName>
        <fullName evidence="4">DUF2073 domain-containing protein</fullName>
    </recommendedName>
</protein>
<dbReference type="PATRIC" id="fig|699431.3.peg.537"/>
<dbReference type="Proteomes" id="UP000050535">
    <property type="component" value="Unassembled WGS sequence"/>
</dbReference>
<dbReference type="OrthoDB" id="74375at2157"/>
<evidence type="ECO:0000313" key="3">
    <source>
        <dbReference type="Proteomes" id="UP000050535"/>
    </source>
</evidence>
<dbReference type="STRING" id="699431.SY89_00517"/>
<organism evidence="2 3">
    <name type="scientific">Halolamina pelagica</name>
    <dbReference type="NCBI Taxonomy" id="699431"/>
    <lineage>
        <taxon>Archaea</taxon>
        <taxon>Methanobacteriati</taxon>
        <taxon>Methanobacteriota</taxon>
        <taxon>Stenosarchaea group</taxon>
        <taxon>Halobacteria</taxon>
        <taxon>Halobacteriales</taxon>
        <taxon>Haloferacaceae</taxon>
    </lineage>
</organism>
<dbReference type="RefSeq" id="WP_054582992.1">
    <property type="nucleotide sequence ID" value="NZ_LGUC01000001.1"/>
</dbReference>
<name>A0A0P7GM92_9EURY</name>
<gene>
    <name evidence="2" type="ORF">SY89_00517</name>
</gene>
<dbReference type="InterPro" id="IPR012017">
    <property type="entry name" value="OapB-like"/>
</dbReference>
<evidence type="ECO:0008006" key="4">
    <source>
        <dbReference type="Google" id="ProtNLM"/>
    </source>
</evidence>
<accession>A0A0P7GM92</accession>
<dbReference type="EMBL" id="LGUC01000001">
    <property type="protein sequence ID" value="KPN29799.1"/>
    <property type="molecule type" value="Genomic_DNA"/>
</dbReference>
<feature type="region of interest" description="Disordered" evidence="1">
    <location>
        <begin position="1"/>
        <end position="24"/>
    </location>
</feature>
<dbReference type="AlphaFoldDB" id="A0A0P7GM92"/>
<evidence type="ECO:0000313" key="2">
    <source>
        <dbReference type="EMBL" id="KPN29799.1"/>
    </source>
</evidence>